<dbReference type="Gene3D" id="3.40.190.10">
    <property type="entry name" value="Periplasmic binding protein-like II"/>
    <property type="match status" value="1"/>
</dbReference>
<dbReference type="Pfam" id="PF12010">
    <property type="entry name" value="DUF3502"/>
    <property type="match status" value="1"/>
</dbReference>
<dbReference type="SUPFAM" id="SSF53850">
    <property type="entry name" value="Periplasmic binding protein-like II"/>
    <property type="match status" value="1"/>
</dbReference>
<reference evidence="4 5" key="1">
    <citation type="submission" date="2023-06" db="EMBL/GenBank/DDBJ databases">
        <title>Identification and characterization of horizontal gene transfer across gut microbiota members of farm animals based on homology search.</title>
        <authorList>
            <person name="Schwarzerova J."/>
            <person name="Nykrynova M."/>
            <person name="Jureckova K."/>
            <person name="Cejkova D."/>
            <person name="Rychlik I."/>
        </authorList>
    </citation>
    <scope>NUCLEOTIDE SEQUENCE [LARGE SCALE GENOMIC DNA]</scope>
    <source>
        <strain evidence="4 5">ET340</strain>
    </source>
</reference>
<evidence type="ECO:0000313" key="4">
    <source>
        <dbReference type="EMBL" id="MDM8201010.1"/>
    </source>
</evidence>
<gene>
    <name evidence="4" type="ORF">QUW08_06850</name>
</gene>
<dbReference type="PANTHER" id="PTHR43649">
    <property type="entry name" value="ARABINOSE-BINDING PROTEIN-RELATED"/>
    <property type="match status" value="1"/>
</dbReference>
<dbReference type="PROSITE" id="PS51257">
    <property type="entry name" value="PROKAR_LIPOPROTEIN"/>
    <property type="match status" value="1"/>
</dbReference>
<keyword evidence="2" id="KW-0732">Signal</keyword>
<accession>A0ABT7UQI7</accession>
<comment type="caution">
    <text evidence="4">The sequence shown here is derived from an EMBL/GenBank/DDBJ whole genome shotgun (WGS) entry which is preliminary data.</text>
</comment>
<protein>
    <submittedName>
        <fullName evidence="4">ABC transporter substrate-binding protein</fullName>
    </submittedName>
</protein>
<sequence length="527" mass="56913">MKKLNKALALGMAGAMALSMAACGGSGTTSGTASTASTAGTTSGAADGEVVNLTWVTVGNGQPTNYDAWLEQINPYLEEKIGVNLDVQVVSWGDWDNRRNVIVNTGGEYDILFTNMNTYVNDVHIGAFADISELVKTSSPELYASIPEDYWDACEIDGKLYGVPTYKDSSISEYLVWDKELAEGTGFTIPEAMPMSDLGTLTDTLTAMKDTKGEASFPMNKNGATWVAFEYDNMGTGLLPIGVRYNDETATVVPVLEQPDIQASLNTFHEWYQAGIINSDAATKPEENAYKPCSVAQGWSGAAITSWGPQMGVDAQATKLGPTVISNDTVRGSINCISANCAYPEKALELLQLVNTDSYVRDLLYYGVQGDNWDYTDDTKQWVHKNNADWTMAGYTQGSFFAVTPSDEFDFNQYDEVKELNENAEASVLLGFTLDTSAFKDQLANCVAIYERYKGELLSGTRPTDEIVPEIMDEMRKAGFDEIVAQCQEQVDAFMATKGTTTESAPAESTSAAESTAAESTSASSAA</sequence>
<keyword evidence="5" id="KW-1185">Reference proteome</keyword>
<dbReference type="PANTHER" id="PTHR43649:SF17">
    <property type="entry name" value="ABC TRANSPORTER SOLUTE BINDING PROTEIN-SUGAR TRANSPORT"/>
    <property type="match status" value="1"/>
</dbReference>
<feature type="domain" description="DUF3502" evidence="3">
    <location>
        <begin position="429"/>
        <end position="495"/>
    </location>
</feature>
<name>A0ABT7UQI7_9FIRM</name>
<dbReference type="InterPro" id="IPR022627">
    <property type="entry name" value="DUF3502"/>
</dbReference>
<organism evidence="4 5">
    <name type="scientific">Allofournierella massiliensis</name>
    <dbReference type="NCBI Taxonomy" id="1650663"/>
    <lineage>
        <taxon>Bacteria</taxon>
        <taxon>Bacillati</taxon>
        <taxon>Bacillota</taxon>
        <taxon>Clostridia</taxon>
        <taxon>Eubacteriales</taxon>
        <taxon>Oscillospiraceae</taxon>
        <taxon>Allofournierella</taxon>
    </lineage>
</organism>
<evidence type="ECO:0000313" key="5">
    <source>
        <dbReference type="Proteomes" id="UP001529380"/>
    </source>
</evidence>
<evidence type="ECO:0000256" key="1">
    <source>
        <dbReference type="SAM" id="MobiDB-lite"/>
    </source>
</evidence>
<feature type="chain" id="PRO_5046587703" evidence="2">
    <location>
        <begin position="22"/>
        <end position="527"/>
    </location>
</feature>
<evidence type="ECO:0000256" key="2">
    <source>
        <dbReference type="SAM" id="SignalP"/>
    </source>
</evidence>
<evidence type="ECO:0000259" key="3">
    <source>
        <dbReference type="Pfam" id="PF12010"/>
    </source>
</evidence>
<feature type="signal peptide" evidence="2">
    <location>
        <begin position="1"/>
        <end position="21"/>
    </location>
</feature>
<reference evidence="5" key="2">
    <citation type="submission" date="2023-06" db="EMBL/GenBank/DDBJ databases">
        <title>Identification and characterization of horizontal gene transfer across gut microbiota members of farm animals based on homology search.</title>
        <authorList>
            <person name="Zeman M."/>
            <person name="Kubasova T."/>
            <person name="Jahodarova E."/>
            <person name="Nykrynova M."/>
            <person name="Rychlik I."/>
        </authorList>
    </citation>
    <scope>NUCLEOTIDE SEQUENCE [LARGE SCALE GENOMIC DNA]</scope>
    <source>
        <strain evidence="5">ET340</strain>
    </source>
</reference>
<feature type="region of interest" description="Disordered" evidence="1">
    <location>
        <begin position="497"/>
        <end position="527"/>
    </location>
</feature>
<reference evidence="4 5" key="3">
    <citation type="submission" date="2023-06" db="EMBL/GenBank/DDBJ databases">
        <authorList>
            <person name="Zeman M."/>
            <person name="Kubasova T."/>
            <person name="Jahodarova E."/>
            <person name="Nykrynova M."/>
            <person name="Rychlik I."/>
        </authorList>
    </citation>
    <scope>NUCLEOTIDE SEQUENCE [LARGE SCALE GENOMIC DNA]</scope>
    <source>
        <strain evidence="4 5">ET340</strain>
    </source>
</reference>
<dbReference type="InterPro" id="IPR050490">
    <property type="entry name" value="Bact_solute-bd_prot1"/>
</dbReference>
<feature type="compositionally biased region" description="Low complexity" evidence="1">
    <location>
        <begin position="500"/>
        <end position="527"/>
    </location>
</feature>
<proteinExistence type="predicted"/>
<dbReference type="Proteomes" id="UP001529380">
    <property type="component" value="Unassembled WGS sequence"/>
</dbReference>
<dbReference type="EMBL" id="JAUDCL010000009">
    <property type="protein sequence ID" value="MDM8201010.1"/>
    <property type="molecule type" value="Genomic_DNA"/>
</dbReference>
<dbReference type="RefSeq" id="WP_087182832.1">
    <property type="nucleotide sequence ID" value="NZ_JAUDCL010000009.1"/>
</dbReference>